<dbReference type="AlphaFoldDB" id="A0A226EZ46"/>
<keyword evidence="2" id="KW-1185">Reference proteome</keyword>
<gene>
    <name evidence="1" type="ORF">Fcan01_00805</name>
</gene>
<dbReference type="EMBL" id="LNIX01000001">
    <property type="protein sequence ID" value="OXA62862.1"/>
    <property type="molecule type" value="Genomic_DNA"/>
</dbReference>
<proteinExistence type="predicted"/>
<name>A0A226EZ46_FOLCA</name>
<protein>
    <submittedName>
        <fullName evidence="1">Uncharacterized protein</fullName>
    </submittedName>
</protein>
<sequence>MYAIPITAPNDMFFTPIVPQLHPSGVEVIVNSANLAILHGPSIEKKLPQKFRKSLFNLKIVHIPHTDLAISVALTNLCRAISRPSTLHRIVRISNYTIGPDFVVILNLMKRHFPPKLQNGLISSLQTQQYLSYEKLLNFIGLLHHLEDTSFHPGFHLPITIWRTNCRIRSANEFVFHCGSCSKKKKTSQLILTKDDIFHLRHGTTGTDLADMLNLSKNAVFLKGYRHTRPEMMKDVCPQGLLYFDVDLESKNVSNFHAFQNRYGAASIKFHLENAPLLIQKKPWRYFKVGTKKYSKGYKQQIHATKSTEFWLLEESRSELHSLSEINLDAGFQWELNYCALNCQNGFWTHPEIVIDGNLEVKLSEVKIRFEPNHKCIQLPDGRRFNCIECDIRESFGLCYALVGGNWVVVMLDVSSSEDLSIQMFALSMPHNNRNKLEKMYQKKAGLFEKGQFDKILYHWKNTAEMWVERWATSKNLDLMYTIYQLSRGNLRY</sequence>
<comment type="caution">
    <text evidence="1">The sequence shown here is derived from an EMBL/GenBank/DDBJ whole genome shotgun (WGS) entry which is preliminary data.</text>
</comment>
<organism evidence="1 2">
    <name type="scientific">Folsomia candida</name>
    <name type="common">Springtail</name>
    <dbReference type="NCBI Taxonomy" id="158441"/>
    <lineage>
        <taxon>Eukaryota</taxon>
        <taxon>Metazoa</taxon>
        <taxon>Ecdysozoa</taxon>
        <taxon>Arthropoda</taxon>
        <taxon>Hexapoda</taxon>
        <taxon>Collembola</taxon>
        <taxon>Entomobryomorpha</taxon>
        <taxon>Isotomoidea</taxon>
        <taxon>Isotomidae</taxon>
        <taxon>Proisotominae</taxon>
        <taxon>Folsomia</taxon>
    </lineage>
</organism>
<accession>A0A226EZ46</accession>
<dbReference type="Proteomes" id="UP000198287">
    <property type="component" value="Unassembled WGS sequence"/>
</dbReference>
<evidence type="ECO:0000313" key="2">
    <source>
        <dbReference type="Proteomes" id="UP000198287"/>
    </source>
</evidence>
<evidence type="ECO:0000313" key="1">
    <source>
        <dbReference type="EMBL" id="OXA62862.1"/>
    </source>
</evidence>
<reference evidence="1 2" key="1">
    <citation type="submission" date="2015-12" db="EMBL/GenBank/DDBJ databases">
        <title>The genome of Folsomia candida.</title>
        <authorList>
            <person name="Faddeeva A."/>
            <person name="Derks M.F."/>
            <person name="Anvar Y."/>
            <person name="Smit S."/>
            <person name="Van Straalen N."/>
            <person name="Roelofs D."/>
        </authorList>
    </citation>
    <scope>NUCLEOTIDE SEQUENCE [LARGE SCALE GENOMIC DNA]</scope>
    <source>
        <strain evidence="1 2">VU population</strain>
        <tissue evidence="1">Whole body</tissue>
    </source>
</reference>